<evidence type="ECO:0000313" key="4">
    <source>
        <dbReference type="EMBL" id="RAM03123.1"/>
    </source>
</evidence>
<dbReference type="Gene3D" id="3.30.1330.60">
    <property type="entry name" value="OmpA-like domain"/>
    <property type="match status" value="1"/>
</dbReference>
<sequence>MNTFLENLGIAPQRLTEVSYGEKSPVRTTTDQTAARINRRVEFKIQPAA</sequence>
<reference evidence="3 6" key="2">
    <citation type="submission" date="2019-02" db="EMBL/GenBank/DDBJ databases">
        <title>Complete genome sequence of Desulfobacter hydrogenophilus AcRS1.</title>
        <authorList>
            <person name="Marietou A."/>
            <person name="Lund M.B."/>
            <person name="Marshall I.P.G."/>
            <person name="Schreiber L."/>
            <person name="Jorgensen B."/>
        </authorList>
    </citation>
    <scope>NUCLEOTIDE SEQUENCE [LARGE SCALE GENOMIC DNA]</scope>
    <source>
        <strain evidence="3 6">AcRS1</strain>
    </source>
</reference>
<accession>A0A328FIY4</accession>
<evidence type="ECO:0000313" key="5">
    <source>
        <dbReference type="Proteomes" id="UP000248798"/>
    </source>
</evidence>
<dbReference type="Proteomes" id="UP000248798">
    <property type="component" value="Unassembled WGS sequence"/>
</dbReference>
<dbReference type="SUPFAM" id="SSF103088">
    <property type="entry name" value="OmpA-like"/>
    <property type="match status" value="1"/>
</dbReference>
<keyword evidence="6" id="KW-1185">Reference proteome</keyword>
<keyword evidence="1" id="KW-0472">Membrane</keyword>
<feature type="domain" description="OmpA-like" evidence="2">
    <location>
        <begin position="1"/>
        <end position="49"/>
    </location>
</feature>
<protein>
    <recommendedName>
        <fullName evidence="2">OmpA-like domain-containing protein</fullName>
    </recommendedName>
</protein>
<dbReference type="RefSeq" id="WP_111954138.1">
    <property type="nucleotide sequence ID" value="NZ_CP036313.1"/>
</dbReference>
<evidence type="ECO:0000256" key="1">
    <source>
        <dbReference type="PROSITE-ProRule" id="PRU00473"/>
    </source>
</evidence>
<dbReference type="InterPro" id="IPR036737">
    <property type="entry name" value="OmpA-like_sf"/>
</dbReference>
<name>A0A328FIY4_9BACT</name>
<reference evidence="4 5" key="1">
    <citation type="submission" date="2018-06" db="EMBL/GenBank/DDBJ databases">
        <title>Complete Genome Sequence of Desulfobacter hydrogenophilus (DSM3380).</title>
        <authorList>
            <person name="Marietou A."/>
            <person name="Schreiber L."/>
            <person name="Marshall I."/>
            <person name="Jorgensen B."/>
        </authorList>
    </citation>
    <scope>NUCLEOTIDE SEQUENCE [LARGE SCALE GENOMIC DNA]</scope>
    <source>
        <strain evidence="4 5">DSM 3380</strain>
    </source>
</reference>
<dbReference type="InterPro" id="IPR006665">
    <property type="entry name" value="OmpA-like"/>
</dbReference>
<dbReference type="GO" id="GO:0016020">
    <property type="term" value="C:membrane"/>
    <property type="evidence" value="ECO:0007669"/>
    <property type="project" value="UniProtKB-UniRule"/>
</dbReference>
<evidence type="ECO:0000313" key="3">
    <source>
        <dbReference type="EMBL" id="QBH11576.1"/>
    </source>
</evidence>
<dbReference type="EMBL" id="QLNI01000007">
    <property type="protein sequence ID" value="RAM03123.1"/>
    <property type="molecule type" value="Genomic_DNA"/>
</dbReference>
<dbReference type="EMBL" id="CP036313">
    <property type="protein sequence ID" value="QBH11576.1"/>
    <property type="molecule type" value="Genomic_DNA"/>
</dbReference>
<proteinExistence type="predicted"/>
<dbReference type="AlphaFoldDB" id="A0A328FIY4"/>
<evidence type="ECO:0000313" key="6">
    <source>
        <dbReference type="Proteomes" id="UP000293902"/>
    </source>
</evidence>
<dbReference type="PROSITE" id="PS51123">
    <property type="entry name" value="OMPA_2"/>
    <property type="match status" value="1"/>
</dbReference>
<dbReference type="Proteomes" id="UP000293902">
    <property type="component" value="Chromosome"/>
</dbReference>
<gene>
    <name evidence="4" type="ORF">DO021_04485</name>
    <name evidence="3" type="ORF">EYB58_00750</name>
</gene>
<organism evidence="4 5">
    <name type="scientific">Desulfobacter hydrogenophilus</name>
    <dbReference type="NCBI Taxonomy" id="2291"/>
    <lineage>
        <taxon>Bacteria</taxon>
        <taxon>Pseudomonadati</taxon>
        <taxon>Thermodesulfobacteriota</taxon>
        <taxon>Desulfobacteria</taxon>
        <taxon>Desulfobacterales</taxon>
        <taxon>Desulfobacteraceae</taxon>
        <taxon>Desulfobacter</taxon>
    </lineage>
</organism>
<evidence type="ECO:0000259" key="2">
    <source>
        <dbReference type="PROSITE" id="PS51123"/>
    </source>
</evidence>